<feature type="domain" description="Phospholipase A2-like central" evidence="8">
    <location>
        <begin position="7"/>
        <end position="123"/>
    </location>
</feature>
<accession>A0A7L3L192</accession>
<dbReference type="OrthoDB" id="5841574at2759"/>
<evidence type="ECO:0000256" key="7">
    <source>
        <dbReference type="RuleBase" id="RU003654"/>
    </source>
</evidence>
<feature type="binding site" evidence="5">
    <location>
        <position position="34"/>
    </location>
    <ligand>
        <name>Ca(2+)</name>
        <dbReference type="ChEBI" id="CHEBI:29108"/>
    </ligand>
</feature>
<feature type="disulfide bond" evidence="6">
    <location>
        <begin position="54"/>
        <end position="129"/>
    </location>
</feature>
<feature type="active site" evidence="4">
    <location>
        <position position="96"/>
    </location>
</feature>
<keyword evidence="5" id="KW-0106">Calcium</keyword>
<dbReference type="PROSITE" id="PS00118">
    <property type="entry name" value="PA2_HIS"/>
    <property type="match status" value="1"/>
</dbReference>
<dbReference type="SUPFAM" id="SSF48619">
    <property type="entry name" value="Phospholipase A2, PLA2"/>
    <property type="match status" value="1"/>
</dbReference>
<dbReference type="Pfam" id="PF00068">
    <property type="entry name" value="Phospholip_A2_1"/>
    <property type="match status" value="1"/>
</dbReference>
<dbReference type="InterPro" id="IPR033113">
    <property type="entry name" value="PLA2_histidine"/>
</dbReference>
<dbReference type="SMART" id="SM00085">
    <property type="entry name" value="PA2c"/>
    <property type="match status" value="1"/>
</dbReference>
<feature type="non-terminal residue" evidence="9">
    <location>
        <position position="129"/>
    </location>
</feature>
<dbReference type="InterPro" id="IPR001211">
    <property type="entry name" value="PLA2"/>
</dbReference>
<keyword evidence="5" id="KW-0479">Metal-binding</keyword>
<feature type="binding site" evidence="5">
    <location>
        <position position="36"/>
    </location>
    <ligand>
        <name>Ca(2+)</name>
        <dbReference type="ChEBI" id="CHEBI:29108"/>
    </ligand>
</feature>
<dbReference type="GO" id="GO:0047498">
    <property type="term" value="F:calcium-dependent phospholipase A2 activity"/>
    <property type="evidence" value="ECO:0007669"/>
    <property type="project" value="TreeGrafter"/>
</dbReference>
<dbReference type="PRINTS" id="PR00389">
    <property type="entry name" value="PHPHLIPASEA2"/>
</dbReference>
<name>A0A7L3L192_9CHAR</name>
<evidence type="ECO:0000313" key="9">
    <source>
        <dbReference type="EMBL" id="NXU47148.1"/>
    </source>
</evidence>
<gene>
    <name evidence="9" type="primary">Pla2g2e</name>
    <name evidence="9" type="ORF">TURVEL_R05771</name>
</gene>
<dbReference type="GO" id="GO:0050482">
    <property type="term" value="P:arachidonate secretion"/>
    <property type="evidence" value="ECO:0007669"/>
    <property type="project" value="InterPro"/>
</dbReference>
<dbReference type="GO" id="GO:0005509">
    <property type="term" value="F:calcium ion binding"/>
    <property type="evidence" value="ECO:0007669"/>
    <property type="project" value="InterPro"/>
</dbReference>
<comment type="similarity">
    <text evidence="7">Belongs to the phospholipase A2 family.</text>
</comment>
<evidence type="ECO:0000313" key="10">
    <source>
        <dbReference type="Proteomes" id="UP000582182"/>
    </source>
</evidence>
<dbReference type="GO" id="GO:0005576">
    <property type="term" value="C:extracellular region"/>
    <property type="evidence" value="ECO:0007669"/>
    <property type="project" value="UniProtKB-SubCell"/>
</dbReference>
<feature type="disulfide bond" evidence="6">
    <location>
        <begin position="31"/>
        <end position="122"/>
    </location>
</feature>
<evidence type="ECO:0000256" key="1">
    <source>
        <dbReference type="ARBA" id="ARBA00004613"/>
    </source>
</evidence>
<dbReference type="Proteomes" id="UP000582182">
    <property type="component" value="Unassembled WGS sequence"/>
</dbReference>
<reference evidence="9 10" key="1">
    <citation type="submission" date="2019-09" db="EMBL/GenBank/DDBJ databases">
        <title>Bird 10,000 Genomes (B10K) Project - Family phase.</title>
        <authorList>
            <person name="Zhang G."/>
        </authorList>
    </citation>
    <scope>NUCLEOTIDE SEQUENCE [LARGE SCALE GENOMIC DNA]</scope>
    <source>
        <strain evidence="9">B10K-DU-029-46</strain>
    </source>
</reference>
<feature type="disulfide bond" evidence="6">
    <location>
        <begin position="55"/>
        <end position="95"/>
    </location>
</feature>
<evidence type="ECO:0000256" key="2">
    <source>
        <dbReference type="ARBA" id="ARBA00022525"/>
    </source>
</evidence>
<dbReference type="GO" id="GO:0005543">
    <property type="term" value="F:phospholipid binding"/>
    <property type="evidence" value="ECO:0007669"/>
    <property type="project" value="TreeGrafter"/>
</dbReference>
<dbReference type="InterPro" id="IPR016090">
    <property type="entry name" value="PLA2-like_dom"/>
</dbReference>
<sequence length="129" mass="14615">LAPVGSNLLQFADMIKHKTGKSAWDYNGYGCYCGWGGTKQPIDATDRCCHAHDCCYRRVKSRNCDPKFVKYNYTKRGSEIICGSGNSCQKQSCECDKRAVECFKRTLGSYNKRYKNHLNLFCKGRAPSC</sequence>
<feature type="disulfide bond" evidence="6">
    <location>
        <begin position="82"/>
        <end position="93"/>
    </location>
</feature>
<dbReference type="FunFam" id="1.20.90.10:FF:000001">
    <property type="entry name" value="Basic phospholipase A2 homolog"/>
    <property type="match status" value="1"/>
</dbReference>
<keyword evidence="2" id="KW-0964">Secreted</keyword>
<keyword evidence="10" id="KW-1185">Reference proteome</keyword>
<proteinExistence type="inferred from homology"/>
<dbReference type="EMBL" id="VZTY01000338">
    <property type="protein sequence ID" value="NXU47148.1"/>
    <property type="molecule type" value="Genomic_DNA"/>
</dbReference>
<comment type="subcellular location">
    <subcellularLocation>
        <location evidence="1">Secreted</location>
    </subcellularLocation>
</comment>
<evidence type="ECO:0000259" key="8">
    <source>
        <dbReference type="SMART" id="SM00085"/>
    </source>
</evidence>
<feature type="active site" evidence="4">
    <location>
        <position position="52"/>
    </location>
</feature>
<evidence type="ECO:0000256" key="5">
    <source>
        <dbReference type="PIRSR" id="PIRSR601211-2"/>
    </source>
</evidence>
<evidence type="ECO:0000256" key="6">
    <source>
        <dbReference type="PIRSR" id="PIRSR601211-3"/>
    </source>
</evidence>
<feature type="non-terminal residue" evidence="9">
    <location>
        <position position="1"/>
    </location>
</feature>
<keyword evidence="3 6" id="KW-1015">Disulfide bond</keyword>
<dbReference type="AlphaFoldDB" id="A0A7L3L192"/>
<dbReference type="GO" id="GO:0006644">
    <property type="term" value="P:phospholipid metabolic process"/>
    <property type="evidence" value="ECO:0007669"/>
    <property type="project" value="InterPro"/>
</dbReference>
<dbReference type="PANTHER" id="PTHR11716">
    <property type="entry name" value="PHOSPHOLIPASE A2 FAMILY MEMBER"/>
    <property type="match status" value="1"/>
</dbReference>
<organism evidence="9 10">
    <name type="scientific">Turnix velox</name>
    <name type="common">Little buttonquail</name>
    <dbReference type="NCBI Taxonomy" id="2529409"/>
    <lineage>
        <taxon>Eukaryota</taxon>
        <taxon>Metazoa</taxon>
        <taxon>Chordata</taxon>
        <taxon>Craniata</taxon>
        <taxon>Vertebrata</taxon>
        <taxon>Euteleostomi</taxon>
        <taxon>Archelosauria</taxon>
        <taxon>Archosauria</taxon>
        <taxon>Dinosauria</taxon>
        <taxon>Saurischia</taxon>
        <taxon>Theropoda</taxon>
        <taxon>Coelurosauria</taxon>
        <taxon>Aves</taxon>
        <taxon>Neognathae</taxon>
        <taxon>Neoaves</taxon>
        <taxon>Charadriiformes</taxon>
        <taxon>Turnicidae</taxon>
        <taxon>Turnix</taxon>
    </lineage>
</organism>
<protein>
    <submittedName>
        <fullName evidence="9">PA2GE phospholipase</fullName>
    </submittedName>
</protein>
<dbReference type="CDD" id="cd00125">
    <property type="entry name" value="PLA2c"/>
    <property type="match status" value="1"/>
</dbReference>
<dbReference type="GO" id="GO:0016042">
    <property type="term" value="P:lipid catabolic process"/>
    <property type="evidence" value="ECO:0007669"/>
    <property type="project" value="InterPro"/>
</dbReference>
<feature type="binding site" evidence="5">
    <location>
        <position position="32"/>
    </location>
    <ligand>
        <name>Ca(2+)</name>
        <dbReference type="ChEBI" id="CHEBI:29108"/>
    </ligand>
</feature>
<feature type="disulfide bond" evidence="6">
    <location>
        <begin position="33"/>
        <end position="49"/>
    </location>
</feature>
<feature type="disulfide bond" evidence="6">
    <location>
        <begin position="64"/>
        <end position="88"/>
    </location>
</feature>
<comment type="cofactor">
    <cofactor evidence="5">
        <name>Ca(2+)</name>
        <dbReference type="ChEBI" id="CHEBI:29108"/>
    </cofactor>
    <text evidence="5">Binds 1 Ca(2+) ion per subunit.</text>
</comment>
<evidence type="ECO:0000256" key="4">
    <source>
        <dbReference type="PIRSR" id="PIRSR601211-1"/>
    </source>
</evidence>
<comment type="caution">
    <text evidence="9">The sequence shown here is derived from an EMBL/GenBank/DDBJ whole genome shotgun (WGS) entry which is preliminary data.</text>
</comment>
<feature type="binding site" evidence="5">
    <location>
        <position position="53"/>
    </location>
    <ligand>
        <name>Ca(2+)</name>
        <dbReference type="ChEBI" id="CHEBI:29108"/>
    </ligand>
</feature>
<dbReference type="PANTHER" id="PTHR11716:SF56">
    <property type="entry name" value="GROUP IIE SECRETORY PHOSPHOLIPASE A2"/>
    <property type="match status" value="1"/>
</dbReference>
<evidence type="ECO:0000256" key="3">
    <source>
        <dbReference type="ARBA" id="ARBA00023157"/>
    </source>
</evidence>
<dbReference type="Gene3D" id="1.20.90.10">
    <property type="entry name" value="Phospholipase A2 domain"/>
    <property type="match status" value="1"/>
</dbReference>
<dbReference type="InterPro" id="IPR036444">
    <property type="entry name" value="PLipase_A2_dom_sf"/>
</dbReference>
<feature type="disulfide bond" evidence="6">
    <location>
        <begin position="48"/>
        <end position="102"/>
    </location>
</feature>